<feature type="region of interest" description="Disordered" evidence="1">
    <location>
        <begin position="154"/>
        <end position="179"/>
    </location>
</feature>
<evidence type="ECO:0000313" key="3">
    <source>
        <dbReference type="EMBL" id="CAB4342223.1"/>
    </source>
</evidence>
<dbReference type="AlphaFoldDB" id="A0A6J5ZRV0"/>
<dbReference type="PROSITE" id="PS51257">
    <property type="entry name" value="PROKAR_LIPOPROTEIN"/>
    <property type="match status" value="1"/>
</dbReference>
<dbReference type="EMBL" id="CAESAN010000045">
    <property type="protein sequence ID" value="CAB4342223.1"/>
    <property type="molecule type" value="Genomic_DNA"/>
</dbReference>
<proteinExistence type="predicted"/>
<dbReference type="Gene3D" id="1.20.120.680">
    <property type="entry name" value="Formiminotetrahydrofolate cyclodeaminase monomer, up-and-down helical bundle"/>
    <property type="match status" value="1"/>
</dbReference>
<protein>
    <submittedName>
        <fullName evidence="3">Unannotated protein</fullName>
    </submittedName>
</protein>
<dbReference type="GO" id="GO:0003824">
    <property type="term" value="F:catalytic activity"/>
    <property type="evidence" value="ECO:0007669"/>
    <property type="project" value="InterPro"/>
</dbReference>
<evidence type="ECO:0000259" key="2">
    <source>
        <dbReference type="Pfam" id="PF04961"/>
    </source>
</evidence>
<accession>A0A6J5ZRV0</accession>
<dbReference type="InterPro" id="IPR036178">
    <property type="entry name" value="Formintransfe-cycloase-like_sf"/>
</dbReference>
<feature type="compositionally biased region" description="Low complexity" evidence="1">
    <location>
        <begin position="159"/>
        <end position="172"/>
    </location>
</feature>
<organism evidence="3">
    <name type="scientific">freshwater metagenome</name>
    <dbReference type="NCBI Taxonomy" id="449393"/>
    <lineage>
        <taxon>unclassified sequences</taxon>
        <taxon>metagenomes</taxon>
        <taxon>ecological metagenomes</taxon>
    </lineage>
</organism>
<dbReference type="Pfam" id="PF04961">
    <property type="entry name" value="FTCD_C"/>
    <property type="match status" value="1"/>
</dbReference>
<gene>
    <name evidence="3" type="ORF">UFOPK3547_00679</name>
</gene>
<reference evidence="3" key="1">
    <citation type="submission" date="2020-05" db="EMBL/GenBank/DDBJ databases">
        <authorList>
            <person name="Chiriac C."/>
            <person name="Salcher M."/>
            <person name="Ghai R."/>
            <person name="Kavagutti S V."/>
        </authorList>
    </citation>
    <scope>NUCLEOTIDE SEQUENCE</scope>
</reference>
<sequence>MSAVGKQSIEALFGDIASRSEPVACGAVAAISCAGAAALVELTVKLAEERLPGNAGLGQAASLIAGLREEALLLAEAERTAYSDAREASDLGMAADTPLRIAQIAADVADAAAGVVGAGDWPFSPDAVAGAVLAEGAATIGALLVAENLTTAPDDPRLQAAQSASNRASQARRSAEGGR</sequence>
<dbReference type="InterPro" id="IPR007044">
    <property type="entry name" value="Cyclodeamin/CycHdrlase"/>
</dbReference>
<evidence type="ECO:0000256" key="1">
    <source>
        <dbReference type="SAM" id="MobiDB-lite"/>
    </source>
</evidence>
<dbReference type="SUPFAM" id="SSF101262">
    <property type="entry name" value="Methenyltetrahydrofolate cyclohydrolase-like"/>
    <property type="match status" value="1"/>
</dbReference>
<name>A0A6J5ZRV0_9ZZZZ</name>
<feature type="domain" description="Cyclodeaminase/cyclohydrolase" evidence="2">
    <location>
        <begin position="83"/>
        <end position="160"/>
    </location>
</feature>